<comment type="caution">
    <text evidence="1">The sequence shown here is derived from an EMBL/GenBank/DDBJ whole genome shotgun (WGS) entry which is preliminary data.</text>
</comment>
<evidence type="ECO:0000313" key="1">
    <source>
        <dbReference type="EMBL" id="MCI26148.1"/>
    </source>
</evidence>
<keyword evidence="2" id="KW-1185">Reference proteome</keyword>
<dbReference type="EMBL" id="LXQA010151589">
    <property type="protein sequence ID" value="MCI26148.1"/>
    <property type="molecule type" value="Genomic_DNA"/>
</dbReference>
<dbReference type="Proteomes" id="UP000265520">
    <property type="component" value="Unassembled WGS sequence"/>
</dbReference>
<proteinExistence type="predicted"/>
<reference evidence="1 2" key="1">
    <citation type="journal article" date="2018" name="Front. Plant Sci.">
        <title>Red Clover (Trifolium pratense) and Zigzag Clover (T. medium) - A Picture of Genomic Similarities and Differences.</title>
        <authorList>
            <person name="Dluhosova J."/>
            <person name="Istvanek J."/>
            <person name="Nedelnik J."/>
            <person name="Repkova J."/>
        </authorList>
    </citation>
    <scope>NUCLEOTIDE SEQUENCE [LARGE SCALE GENOMIC DNA]</scope>
    <source>
        <strain evidence="2">cv. 10/8</strain>
        <tissue evidence="1">Leaf</tissue>
    </source>
</reference>
<feature type="non-terminal residue" evidence="1">
    <location>
        <position position="122"/>
    </location>
</feature>
<organism evidence="1 2">
    <name type="scientific">Trifolium medium</name>
    <dbReference type="NCBI Taxonomy" id="97028"/>
    <lineage>
        <taxon>Eukaryota</taxon>
        <taxon>Viridiplantae</taxon>
        <taxon>Streptophyta</taxon>
        <taxon>Embryophyta</taxon>
        <taxon>Tracheophyta</taxon>
        <taxon>Spermatophyta</taxon>
        <taxon>Magnoliopsida</taxon>
        <taxon>eudicotyledons</taxon>
        <taxon>Gunneridae</taxon>
        <taxon>Pentapetalae</taxon>
        <taxon>rosids</taxon>
        <taxon>fabids</taxon>
        <taxon>Fabales</taxon>
        <taxon>Fabaceae</taxon>
        <taxon>Papilionoideae</taxon>
        <taxon>50 kb inversion clade</taxon>
        <taxon>NPAAA clade</taxon>
        <taxon>Hologalegina</taxon>
        <taxon>IRL clade</taxon>
        <taxon>Trifolieae</taxon>
        <taxon>Trifolium</taxon>
    </lineage>
</organism>
<evidence type="ECO:0000313" key="2">
    <source>
        <dbReference type="Proteomes" id="UP000265520"/>
    </source>
</evidence>
<accession>A0A392QPI1</accession>
<sequence length="122" mass="13751">MIRAAEVEGASEELRIITCSVIKELYEENVIKNLSCEEMKRVLVVAMNMLSCVVDDPLWYDVDYEYSMNVGLTDAFYLGVFLFNSLSSDGDEGVFVPTAIEIITVKYASKIDWQLRHAALLA</sequence>
<name>A0A392QPI1_9FABA</name>
<dbReference type="AlphaFoldDB" id="A0A392QPI1"/>
<protein>
    <submittedName>
        <fullName evidence="1">Importin-5</fullName>
    </submittedName>
</protein>